<evidence type="ECO:0000256" key="1">
    <source>
        <dbReference type="SAM" id="Phobius"/>
    </source>
</evidence>
<feature type="domain" description="Uncharacterized protein YyaB-like PH" evidence="2">
    <location>
        <begin position="53"/>
        <end position="127"/>
    </location>
</feature>
<evidence type="ECO:0000259" key="2">
    <source>
        <dbReference type="Pfam" id="PF06713"/>
    </source>
</evidence>
<dbReference type="RefSeq" id="WP_169656927.1">
    <property type="nucleotide sequence ID" value="NZ_JABANE010000026.1"/>
</dbReference>
<keyword evidence="4" id="KW-1185">Reference proteome</keyword>
<keyword evidence="1" id="KW-0812">Transmembrane</keyword>
<dbReference type="AlphaFoldDB" id="A0A7X9RTM6"/>
<name>A0A7X9RTM6_9BACT</name>
<gene>
    <name evidence="3" type="ORF">HHU12_11700</name>
</gene>
<comment type="caution">
    <text evidence="3">The sequence shown here is derived from an EMBL/GenBank/DDBJ whole genome shotgun (WGS) entry which is preliminary data.</text>
</comment>
<dbReference type="EMBL" id="JABANE010000026">
    <property type="protein sequence ID" value="NME68626.1"/>
    <property type="molecule type" value="Genomic_DNA"/>
</dbReference>
<keyword evidence="1" id="KW-0472">Membrane</keyword>
<evidence type="ECO:0000313" key="3">
    <source>
        <dbReference type="EMBL" id="NME68626.1"/>
    </source>
</evidence>
<keyword evidence="1" id="KW-1133">Transmembrane helix</keyword>
<accession>A0A7X9RTM6</accession>
<dbReference type="InterPro" id="IPR009589">
    <property type="entry name" value="PH_YyaB-like"/>
</dbReference>
<feature type="transmembrane region" description="Helical" evidence="1">
    <location>
        <begin position="36"/>
        <end position="57"/>
    </location>
</feature>
<feature type="transmembrane region" description="Helical" evidence="1">
    <location>
        <begin position="12"/>
        <end position="30"/>
    </location>
</feature>
<proteinExistence type="predicted"/>
<dbReference type="Proteomes" id="UP000576082">
    <property type="component" value="Unassembled WGS sequence"/>
</dbReference>
<reference evidence="3 4" key="1">
    <citation type="submission" date="2020-04" db="EMBL/GenBank/DDBJ databases">
        <title>Flammeovirga sp. SR4, a novel species isolated from seawater.</title>
        <authorList>
            <person name="Wang X."/>
        </authorList>
    </citation>
    <scope>NUCLEOTIDE SEQUENCE [LARGE SCALE GENOMIC DNA]</scope>
    <source>
        <strain evidence="3 4">ATCC 23126</strain>
    </source>
</reference>
<protein>
    <submittedName>
        <fullName evidence="3">PH domain-containing protein</fullName>
    </submittedName>
</protein>
<sequence>MNKYNSKINYPLAIFTIGSMLIPTVLFAFTAKWFMLLLFGLLTAFVVHVFSNTFYVIDGNMLQVKSGILVNIKIPIDAISKVKKTNSLLSSPALSFDRLDIRYTKYSNVLISPKNKIEFIEKLLELNPSIDVDQKIMSVQ</sequence>
<dbReference type="Pfam" id="PF06713">
    <property type="entry name" value="bPH_4"/>
    <property type="match status" value="1"/>
</dbReference>
<organism evidence="3 4">
    <name type="scientific">Flammeovirga aprica JL-4</name>
    <dbReference type="NCBI Taxonomy" id="694437"/>
    <lineage>
        <taxon>Bacteria</taxon>
        <taxon>Pseudomonadati</taxon>
        <taxon>Bacteroidota</taxon>
        <taxon>Cytophagia</taxon>
        <taxon>Cytophagales</taxon>
        <taxon>Flammeovirgaceae</taxon>
        <taxon>Flammeovirga</taxon>
    </lineage>
</organism>
<dbReference type="GO" id="GO:0030153">
    <property type="term" value="P:bacteriocin immunity"/>
    <property type="evidence" value="ECO:0007669"/>
    <property type="project" value="InterPro"/>
</dbReference>
<evidence type="ECO:0000313" key="4">
    <source>
        <dbReference type="Proteomes" id="UP000576082"/>
    </source>
</evidence>